<evidence type="ECO:0000313" key="1">
    <source>
        <dbReference type="EMBL" id="SOE01019.1"/>
    </source>
</evidence>
<dbReference type="RefSeq" id="WP_097184593.1">
    <property type="nucleotide sequence ID" value="NZ_OCNK01000003.1"/>
</dbReference>
<reference evidence="2" key="1">
    <citation type="submission" date="2017-09" db="EMBL/GenBank/DDBJ databases">
        <authorList>
            <person name="Varghese N."/>
            <person name="Submissions S."/>
        </authorList>
    </citation>
    <scope>NUCLEOTIDE SEQUENCE [LARGE SCALE GENOMIC DNA]</scope>
    <source>
        <strain evidence="2">DSM 44270</strain>
    </source>
</reference>
<dbReference type="OrthoDB" id="3173471at2"/>
<accession>A0A286H0Z4</accession>
<evidence type="ECO:0008006" key="3">
    <source>
        <dbReference type="Google" id="ProtNLM"/>
    </source>
</evidence>
<protein>
    <recommendedName>
        <fullName evidence="3">T/G mismatch-specific endonuclease</fullName>
    </recommendedName>
</protein>
<sequence>MPRTPVQPAELLTREPFLGWWAVDEGLLTVDNLRSSAWRRVVRGVYVHRDVEVDHALRATAASVLLPLAVVTGRSAAVLWGCDIAGVDDDVEVTVPPGSHPARIPGLTVRRAAIPRGHRRRRRGVPLTSPEATAVRLAGLLPDDDAVIAVDRMVHVAGADLGRIRALAAEARGRGSARARAACRQADGLAQSPQETRVRLLLQRSGLPDPTAQYRVTADGGQFVAFVDFAWPGHRVALEYDGLWHAEPGQFGKDRARLNRLTAAGWRVVFVTAEDLRDPSRFLRRVAAELAR</sequence>
<name>A0A286H0Z4_9ACTN</name>
<dbReference type="InterPro" id="IPR011335">
    <property type="entry name" value="Restrct_endonuc-II-like"/>
</dbReference>
<dbReference type="AlphaFoldDB" id="A0A286H0Z4"/>
<dbReference type="EMBL" id="OCNK01000003">
    <property type="protein sequence ID" value="SOE01019.1"/>
    <property type="molecule type" value="Genomic_DNA"/>
</dbReference>
<dbReference type="Gene3D" id="3.40.960.10">
    <property type="entry name" value="VSR Endonuclease"/>
    <property type="match status" value="1"/>
</dbReference>
<dbReference type="Proteomes" id="UP000219482">
    <property type="component" value="Unassembled WGS sequence"/>
</dbReference>
<evidence type="ECO:0000313" key="2">
    <source>
        <dbReference type="Proteomes" id="UP000219482"/>
    </source>
</evidence>
<keyword evidence="2" id="KW-1185">Reference proteome</keyword>
<proteinExistence type="predicted"/>
<dbReference type="SUPFAM" id="SSF52980">
    <property type="entry name" value="Restriction endonuclease-like"/>
    <property type="match status" value="1"/>
</dbReference>
<organism evidence="1 2">
    <name type="scientific">Blastococcus haudaquaticus</name>
    <dbReference type="NCBI Taxonomy" id="1938745"/>
    <lineage>
        <taxon>Bacteria</taxon>
        <taxon>Bacillati</taxon>
        <taxon>Actinomycetota</taxon>
        <taxon>Actinomycetes</taxon>
        <taxon>Geodermatophilales</taxon>
        <taxon>Geodermatophilaceae</taxon>
        <taxon>Blastococcus</taxon>
    </lineage>
</organism>
<gene>
    <name evidence="1" type="ORF">SAMN06272739_2916</name>
</gene>